<dbReference type="EMBL" id="LNYI01000011">
    <property type="protein sequence ID" value="KTD23880.1"/>
    <property type="molecule type" value="Genomic_DNA"/>
</dbReference>
<dbReference type="SUPFAM" id="SSF54631">
    <property type="entry name" value="CBS-domain pair"/>
    <property type="match status" value="1"/>
</dbReference>
<keyword evidence="1 2" id="KW-0129">CBS domain</keyword>
<evidence type="ECO:0000259" key="3">
    <source>
        <dbReference type="PROSITE" id="PS51371"/>
    </source>
</evidence>
<comment type="caution">
    <text evidence="4">The sequence shown here is derived from an EMBL/GenBank/DDBJ whole genome shotgun (WGS) entry which is preliminary data.</text>
</comment>
<dbReference type="Gene3D" id="3.10.580.10">
    <property type="entry name" value="CBS-domain"/>
    <property type="match status" value="1"/>
</dbReference>
<evidence type="ECO:0000313" key="4">
    <source>
        <dbReference type="EMBL" id="KTD23880.1"/>
    </source>
</evidence>
<evidence type="ECO:0000313" key="5">
    <source>
        <dbReference type="Proteomes" id="UP000054869"/>
    </source>
</evidence>
<dbReference type="AlphaFoldDB" id="A0A0W0VV00"/>
<feature type="domain" description="CBS" evidence="3">
    <location>
        <begin position="105"/>
        <end position="168"/>
    </location>
</feature>
<accession>A0A0W0VV00</accession>
<dbReference type="InterPro" id="IPR046342">
    <property type="entry name" value="CBS_dom_sf"/>
</dbReference>
<reference evidence="4 5" key="1">
    <citation type="submission" date="2015-11" db="EMBL/GenBank/DDBJ databases">
        <title>Genomic analysis of 38 Legionella species identifies large and diverse effector repertoires.</title>
        <authorList>
            <person name="Burstein D."/>
            <person name="Amaro F."/>
            <person name="Zusman T."/>
            <person name="Lifshitz Z."/>
            <person name="Cohen O."/>
            <person name="Gilbert J.A."/>
            <person name="Pupko T."/>
            <person name="Shuman H.A."/>
            <person name="Segal G."/>
        </authorList>
    </citation>
    <scope>NUCLEOTIDE SEQUENCE [LARGE SCALE GENOMIC DNA]</scope>
    <source>
        <strain evidence="4 5">ATCC 49751</strain>
    </source>
</reference>
<organism evidence="4 5">
    <name type="scientific">Legionella lansingensis</name>
    <dbReference type="NCBI Taxonomy" id="45067"/>
    <lineage>
        <taxon>Bacteria</taxon>
        <taxon>Pseudomonadati</taxon>
        <taxon>Pseudomonadota</taxon>
        <taxon>Gammaproteobacteria</taxon>
        <taxon>Legionellales</taxon>
        <taxon>Legionellaceae</taxon>
        <taxon>Legionella</taxon>
    </lineage>
</organism>
<name>A0A0W0VV00_9GAMM</name>
<gene>
    <name evidence="4" type="ORF">Llan_0661</name>
</gene>
<dbReference type="InterPro" id="IPR000644">
    <property type="entry name" value="CBS_dom"/>
</dbReference>
<dbReference type="SMART" id="SM00116">
    <property type="entry name" value="CBS"/>
    <property type="match status" value="2"/>
</dbReference>
<keyword evidence="5" id="KW-1185">Reference proteome</keyword>
<dbReference type="STRING" id="45067.Llan_0661"/>
<dbReference type="PROSITE" id="PS51371">
    <property type="entry name" value="CBS"/>
    <property type="match status" value="1"/>
</dbReference>
<dbReference type="PANTHER" id="PTHR43080:SF2">
    <property type="entry name" value="CBS DOMAIN-CONTAINING PROTEIN"/>
    <property type="match status" value="1"/>
</dbReference>
<dbReference type="Proteomes" id="UP000054869">
    <property type="component" value="Unassembled WGS sequence"/>
</dbReference>
<dbReference type="Pfam" id="PF00571">
    <property type="entry name" value="CBS"/>
    <property type="match status" value="2"/>
</dbReference>
<dbReference type="PANTHER" id="PTHR43080">
    <property type="entry name" value="CBS DOMAIN-CONTAINING PROTEIN CBSX3, MITOCHONDRIAL"/>
    <property type="match status" value="1"/>
</dbReference>
<dbReference type="PATRIC" id="fig|45067.4.peg.688"/>
<dbReference type="InterPro" id="IPR051257">
    <property type="entry name" value="Diverse_CBS-Domain"/>
</dbReference>
<evidence type="ECO:0000256" key="2">
    <source>
        <dbReference type="PROSITE-ProRule" id="PRU00703"/>
    </source>
</evidence>
<dbReference type="RefSeq" id="WP_035914725.1">
    <property type="nucleotide sequence ID" value="NZ_CAAAJD010000001.1"/>
</dbReference>
<proteinExistence type="predicted"/>
<protein>
    <submittedName>
        <fullName evidence="4">CBS domain protein</fullName>
    </submittedName>
</protein>
<evidence type="ECO:0000256" key="1">
    <source>
        <dbReference type="ARBA" id="ARBA00023122"/>
    </source>
</evidence>
<sequence>MILTTYEVDEIDYIATPEACREITLDSQALDIFTDFQKTEPLVIDESLDVVTAEDLMKKTHVRLKLVMSDGHFVGTLAYADLVGEKMMALSHHTPRSQILVSDIMTPKDRLKAIRFDDLKRAKVKDVVEALRNEGSQHFLVVDEQGKRIRGIISASDIARRLHVPLDITKVSTFMDIYKVLDRDRY</sequence>
<dbReference type="eggNOG" id="COG0517">
    <property type="taxonomic scope" value="Bacteria"/>
</dbReference>